<dbReference type="OrthoDB" id="121136at2759"/>
<accession>A0A9W7CWS9</accession>
<evidence type="ECO:0000313" key="1">
    <source>
        <dbReference type="EMBL" id="GMF46660.1"/>
    </source>
</evidence>
<dbReference type="AlphaFoldDB" id="A0A9W7CWS9"/>
<proteinExistence type="predicted"/>
<gene>
    <name evidence="1" type="ORF">Pfra01_001726800</name>
</gene>
<sequence>MQFVDIDGPSFSHNLKEGEYEQVLRVKVQLVPEVDGIPEPIFKVVGEEFKDVFPKQLPDRLPPMRDVNFEVTMKKGAKPSSRAPF</sequence>
<protein>
    <submittedName>
        <fullName evidence="1">Unnamed protein product</fullName>
    </submittedName>
</protein>
<name>A0A9W7CWS9_9STRA</name>
<dbReference type="Proteomes" id="UP001165121">
    <property type="component" value="Unassembled WGS sequence"/>
</dbReference>
<organism evidence="1 2">
    <name type="scientific">Phytophthora fragariaefolia</name>
    <dbReference type="NCBI Taxonomy" id="1490495"/>
    <lineage>
        <taxon>Eukaryota</taxon>
        <taxon>Sar</taxon>
        <taxon>Stramenopiles</taxon>
        <taxon>Oomycota</taxon>
        <taxon>Peronosporomycetes</taxon>
        <taxon>Peronosporales</taxon>
        <taxon>Peronosporaceae</taxon>
        <taxon>Phytophthora</taxon>
    </lineage>
</organism>
<dbReference type="EMBL" id="BSXT01002004">
    <property type="protein sequence ID" value="GMF46660.1"/>
    <property type="molecule type" value="Genomic_DNA"/>
</dbReference>
<comment type="caution">
    <text evidence="1">The sequence shown here is derived from an EMBL/GenBank/DDBJ whole genome shotgun (WGS) entry which is preliminary data.</text>
</comment>
<keyword evidence="2" id="KW-1185">Reference proteome</keyword>
<evidence type="ECO:0000313" key="2">
    <source>
        <dbReference type="Proteomes" id="UP001165121"/>
    </source>
</evidence>
<reference evidence="1" key="1">
    <citation type="submission" date="2023-04" db="EMBL/GenBank/DDBJ databases">
        <title>Phytophthora fragariaefolia NBRC 109709.</title>
        <authorList>
            <person name="Ichikawa N."/>
            <person name="Sato H."/>
            <person name="Tonouchi N."/>
        </authorList>
    </citation>
    <scope>NUCLEOTIDE SEQUENCE</scope>
    <source>
        <strain evidence="1">NBRC 109709</strain>
    </source>
</reference>